<dbReference type="InterPro" id="IPR036921">
    <property type="entry name" value="PurM-like_N_sf"/>
</dbReference>
<dbReference type="InterPro" id="IPR006283">
    <property type="entry name" value="ThiL-like"/>
</dbReference>
<dbReference type="GO" id="GO:0005524">
    <property type="term" value="F:ATP binding"/>
    <property type="evidence" value="ECO:0007669"/>
    <property type="project" value="UniProtKB-UniRule"/>
</dbReference>
<dbReference type="GO" id="GO:0009228">
    <property type="term" value="P:thiamine biosynthetic process"/>
    <property type="evidence" value="ECO:0007669"/>
    <property type="project" value="UniProtKB-KW"/>
</dbReference>
<feature type="binding site" evidence="2">
    <location>
        <position position="79"/>
    </location>
    <ligand>
        <name>Mg(2+)</name>
        <dbReference type="ChEBI" id="CHEBI:18420"/>
        <label>2</label>
    </ligand>
</feature>
<keyword evidence="2" id="KW-0479">Metal-binding</keyword>
<feature type="domain" description="PurM-like C-terminal" evidence="4">
    <location>
        <begin position="157"/>
        <end position="310"/>
    </location>
</feature>
<keyword evidence="1 2" id="KW-0784">Thiamine biosynthesis</keyword>
<comment type="caution">
    <text evidence="2">Lacks conserved residue(s) required for the propagation of feature annotation.</text>
</comment>
<sequence>MVLVGDRGEFDLIKLLTDGLSYTPQTIVGVGDDCAVYEISKGKYLLATCDMLIEDVHFTRKTASAFLIGCKAIACSLSDIAAMGGHPLFALISLGLPETTPEEFATDLYVGIRSMCRDHQVALIGGDTVRSPDKVVIDVSMLGDCPKGKFILRSGAKSGDAIVVTGYLGDSAAGLDLLNKKVSESDSERRSELVQAHLAPEPRCQPGIFLAENFDVHAMIDVSDGLAGDLGHICEQSKLGARIHADKIPVSDTLKEFCRAARLDPLAYAVTGGEDYELLFTLSPKELACLKSEWPEEFELPLTHIGEMDKAIKGINIVSPDGREQPLQVRSYEHFKKR</sequence>
<dbReference type="InterPro" id="IPR016188">
    <property type="entry name" value="PurM-like_N"/>
</dbReference>
<keyword evidence="2 5" id="KW-0418">Kinase</keyword>
<comment type="miscellaneous">
    <text evidence="2">Reaction mechanism of ThiL seems to utilize a direct, inline transfer of the gamma-phosphate of ATP to TMP rather than a phosphorylated enzyme intermediate.</text>
</comment>
<feature type="binding site" evidence="2">
    <location>
        <position position="57"/>
    </location>
    <ligand>
        <name>substrate</name>
    </ligand>
</feature>
<dbReference type="PANTHER" id="PTHR30270:SF0">
    <property type="entry name" value="THIAMINE-MONOPHOSPHATE KINASE"/>
    <property type="match status" value="1"/>
</dbReference>
<dbReference type="PANTHER" id="PTHR30270">
    <property type="entry name" value="THIAMINE-MONOPHOSPHATE KINASE"/>
    <property type="match status" value="1"/>
</dbReference>
<feature type="binding site" evidence="2">
    <location>
        <position position="221"/>
    </location>
    <ligand>
        <name>Mg(2+)</name>
        <dbReference type="ChEBI" id="CHEBI:18420"/>
        <label>3</label>
    </ligand>
</feature>
<dbReference type="Pfam" id="PF02769">
    <property type="entry name" value="AIRS_C"/>
    <property type="match status" value="1"/>
</dbReference>
<evidence type="ECO:0000259" key="4">
    <source>
        <dbReference type="Pfam" id="PF02769"/>
    </source>
</evidence>
<dbReference type="SUPFAM" id="SSF55326">
    <property type="entry name" value="PurM N-terminal domain-like"/>
    <property type="match status" value="1"/>
</dbReference>
<evidence type="ECO:0000259" key="3">
    <source>
        <dbReference type="Pfam" id="PF00586"/>
    </source>
</evidence>
<keyword evidence="2 5" id="KW-0808">Transferase</keyword>
<comment type="similarity">
    <text evidence="2">Belongs to the thiamine-monophosphate kinase family.</text>
</comment>
<reference evidence="5 6" key="1">
    <citation type="journal article" date="2017" name="ISME J.">
        <title>Energy and carbon metabolisms in a deep terrestrial subsurface fluid microbial community.</title>
        <authorList>
            <person name="Momper L."/>
            <person name="Jungbluth S.P."/>
            <person name="Lee M.D."/>
            <person name="Amend J.P."/>
        </authorList>
    </citation>
    <scope>NUCLEOTIDE SEQUENCE [LARGE SCALE GENOMIC DNA]</scope>
    <source>
        <strain evidence="5">SURF_17</strain>
    </source>
</reference>
<feature type="binding site" evidence="2">
    <location>
        <position position="223"/>
    </location>
    <ligand>
        <name>ATP</name>
        <dbReference type="ChEBI" id="CHEBI:30616"/>
    </ligand>
</feature>
<dbReference type="GO" id="GO:0000287">
    <property type="term" value="F:magnesium ion binding"/>
    <property type="evidence" value="ECO:0007669"/>
    <property type="project" value="UniProtKB-UniRule"/>
</dbReference>
<feature type="binding site" evidence="2">
    <location>
        <position position="332"/>
    </location>
    <ligand>
        <name>substrate</name>
    </ligand>
</feature>
<feature type="binding site" evidence="2">
    <location>
        <position position="79"/>
    </location>
    <ligand>
        <name>Mg(2+)</name>
        <dbReference type="ChEBI" id="CHEBI:18420"/>
        <label>4</label>
    </ligand>
</feature>
<feature type="binding site" evidence="2">
    <location>
        <position position="79"/>
    </location>
    <ligand>
        <name>Mg(2+)</name>
        <dbReference type="ChEBI" id="CHEBI:18420"/>
        <label>3</label>
    </ligand>
</feature>
<dbReference type="Gene3D" id="3.30.1330.10">
    <property type="entry name" value="PurM-like, N-terminal domain"/>
    <property type="match status" value="1"/>
</dbReference>
<organism evidence="5 6">
    <name type="scientific">Candidatus Abyssobacteria bacterium SURF_17</name>
    <dbReference type="NCBI Taxonomy" id="2093361"/>
    <lineage>
        <taxon>Bacteria</taxon>
        <taxon>Pseudomonadati</taxon>
        <taxon>Candidatus Hydrogenedentota</taxon>
        <taxon>Candidatus Abyssobacteria</taxon>
    </lineage>
</organism>
<dbReference type="CDD" id="cd02194">
    <property type="entry name" value="ThiL"/>
    <property type="match status" value="1"/>
</dbReference>
<dbReference type="PIRSF" id="PIRSF005303">
    <property type="entry name" value="Thiam_monoph_kin"/>
    <property type="match status" value="1"/>
</dbReference>
<feature type="binding site" evidence="2">
    <location>
        <position position="33"/>
    </location>
    <ligand>
        <name>Mg(2+)</name>
        <dbReference type="ChEBI" id="CHEBI:18420"/>
        <label>3</label>
    </ligand>
</feature>
<feature type="binding site" evidence="2">
    <location>
        <position position="48"/>
    </location>
    <ligand>
        <name>Mg(2+)</name>
        <dbReference type="ChEBI" id="CHEBI:18420"/>
        <label>4</label>
    </ligand>
</feature>
<dbReference type="UniPathway" id="UPA00060">
    <property type="reaction ID" value="UER00142"/>
</dbReference>
<feature type="domain" description="PurM-like N-terminal" evidence="3">
    <location>
        <begin position="31"/>
        <end position="143"/>
    </location>
</feature>
<feature type="binding site" evidence="2">
    <location>
        <position position="50"/>
    </location>
    <ligand>
        <name>Mg(2+)</name>
        <dbReference type="ChEBI" id="CHEBI:18420"/>
        <label>2</label>
    </ligand>
</feature>
<dbReference type="InterPro" id="IPR010918">
    <property type="entry name" value="PurM-like_C_dom"/>
</dbReference>
<evidence type="ECO:0000256" key="2">
    <source>
        <dbReference type="HAMAP-Rule" id="MF_02128"/>
    </source>
</evidence>
<dbReference type="NCBIfam" id="TIGR01379">
    <property type="entry name" value="thiL"/>
    <property type="match status" value="1"/>
</dbReference>
<keyword evidence="2" id="KW-0067">ATP-binding</keyword>
<feature type="binding site" evidence="2">
    <location>
        <position position="224"/>
    </location>
    <ligand>
        <name>Mg(2+)</name>
        <dbReference type="ChEBI" id="CHEBI:18420"/>
        <label>5</label>
    </ligand>
</feature>
<dbReference type="Gene3D" id="3.90.650.10">
    <property type="entry name" value="PurM-like C-terminal domain"/>
    <property type="match status" value="1"/>
</dbReference>
<evidence type="ECO:0000313" key="5">
    <source>
        <dbReference type="EMBL" id="RJP73828.1"/>
    </source>
</evidence>
<dbReference type="InterPro" id="IPR036676">
    <property type="entry name" value="PurM-like_C_sf"/>
</dbReference>
<dbReference type="Proteomes" id="UP000285961">
    <property type="component" value="Unassembled WGS sequence"/>
</dbReference>
<feature type="binding site" evidence="2">
    <location>
        <position position="109"/>
    </location>
    <ligand>
        <name>ATP</name>
        <dbReference type="ChEBI" id="CHEBI:30616"/>
    </ligand>
</feature>
<feature type="binding site" evidence="2">
    <location>
        <position position="127"/>
    </location>
    <ligand>
        <name>Mg(2+)</name>
        <dbReference type="ChEBI" id="CHEBI:18420"/>
        <label>1</label>
    </ligand>
</feature>
<dbReference type="HAMAP" id="MF_02128">
    <property type="entry name" value="TMP_kinase"/>
    <property type="match status" value="1"/>
</dbReference>
<dbReference type="Pfam" id="PF00586">
    <property type="entry name" value="AIRS"/>
    <property type="match status" value="1"/>
</dbReference>
<comment type="function">
    <text evidence="2">Catalyzes the ATP-dependent phosphorylation of thiamine-monophosphate (TMP) to form thiamine-pyrophosphate (TPP), the active form of vitamin B1.</text>
</comment>
<comment type="pathway">
    <text evidence="2">Cofactor biosynthesis; thiamine diphosphate biosynthesis; thiamine diphosphate from thiamine phosphate: step 1/1.</text>
</comment>
<keyword evidence="2" id="KW-0460">Magnesium</keyword>
<name>A0A419F5U3_9BACT</name>
<evidence type="ECO:0000256" key="1">
    <source>
        <dbReference type="ARBA" id="ARBA00022977"/>
    </source>
</evidence>
<dbReference type="SUPFAM" id="SSF56042">
    <property type="entry name" value="PurM C-terminal domain-like"/>
    <property type="match status" value="1"/>
</dbReference>
<feature type="binding site" evidence="2">
    <location>
        <position position="153"/>
    </location>
    <ligand>
        <name>ATP</name>
        <dbReference type="ChEBI" id="CHEBI:30616"/>
    </ligand>
</feature>
<dbReference type="AlphaFoldDB" id="A0A419F5U3"/>
<comment type="caution">
    <text evidence="5">The sequence shown here is derived from an EMBL/GenBank/DDBJ whole genome shotgun (WGS) entry which is preliminary data.</text>
</comment>
<dbReference type="EMBL" id="QZKI01000023">
    <property type="protein sequence ID" value="RJP73828.1"/>
    <property type="molecule type" value="Genomic_DNA"/>
</dbReference>
<accession>A0A419F5U3</accession>
<gene>
    <name evidence="2 5" type="primary">thiL</name>
    <name evidence="5" type="ORF">C4532_03960</name>
</gene>
<feature type="binding site" evidence="2">
    <location>
        <position position="50"/>
    </location>
    <ligand>
        <name>Mg(2+)</name>
        <dbReference type="ChEBI" id="CHEBI:18420"/>
        <label>1</label>
    </ligand>
</feature>
<comment type="catalytic activity">
    <reaction evidence="2">
        <text>thiamine phosphate + ATP = thiamine diphosphate + ADP</text>
        <dbReference type="Rhea" id="RHEA:15913"/>
        <dbReference type="ChEBI" id="CHEBI:30616"/>
        <dbReference type="ChEBI" id="CHEBI:37575"/>
        <dbReference type="ChEBI" id="CHEBI:58937"/>
        <dbReference type="ChEBI" id="CHEBI:456216"/>
        <dbReference type="EC" id="2.7.4.16"/>
    </reaction>
</comment>
<feature type="binding site" evidence="2">
    <location>
        <position position="33"/>
    </location>
    <ligand>
        <name>Mg(2+)</name>
        <dbReference type="ChEBI" id="CHEBI:18420"/>
        <label>4</label>
    </ligand>
</feature>
<feature type="binding site" evidence="2">
    <location>
        <position position="274"/>
    </location>
    <ligand>
        <name>substrate</name>
    </ligand>
</feature>
<dbReference type="GO" id="GO:0009229">
    <property type="term" value="P:thiamine diphosphate biosynthetic process"/>
    <property type="evidence" value="ECO:0007669"/>
    <property type="project" value="UniProtKB-UniRule"/>
</dbReference>
<evidence type="ECO:0000313" key="6">
    <source>
        <dbReference type="Proteomes" id="UP000285961"/>
    </source>
</evidence>
<dbReference type="GO" id="GO:0009030">
    <property type="term" value="F:thiamine-phosphate kinase activity"/>
    <property type="evidence" value="ECO:0007669"/>
    <property type="project" value="UniProtKB-UniRule"/>
</dbReference>
<protein>
    <recommendedName>
        <fullName evidence="2">Thiamine-monophosphate kinase</fullName>
        <shortName evidence="2">TMP kinase</shortName>
        <shortName evidence="2">Thiamine-phosphate kinase</shortName>
        <ecNumber evidence="2">2.7.4.16</ecNumber>
    </recommendedName>
</protein>
<proteinExistence type="inferred from homology"/>
<keyword evidence="2" id="KW-0547">Nucleotide-binding</keyword>
<feature type="binding site" evidence="2">
    <location>
        <begin position="126"/>
        <end position="127"/>
    </location>
    <ligand>
        <name>ATP</name>
        <dbReference type="ChEBI" id="CHEBI:30616"/>
    </ligand>
</feature>
<dbReference type="EC" id="2.7.4.16" evidence="2"/>